<dbReference type="EMBL" id="WJBH02000002">
    <property type="protein sequence ID" value="KAI9563406.1"/>
    <property type="molecule type" value="Genomic_DNA"/>
</dbReference>
<dbReference type="Gene3D" id="3.40.30.10">
    <property type="entry name" value="Glutaredoxin"/>
    <property type="match status" value="1"/>
</dbReference>
<comment type="caution">
    <text evidence="6">The sequence shown here is derived from an EMBL/GenBank/DDBJ whole genome shotgun (WGS) entry which is preliminary data.</text>
</comment>
<keyword evidence="3" id="KW-0175">Coiled coil</keyword>
<dbReference type="SUPFAM" id="SSF52833">
    <property type="entry name" value="Thioredoxin-like"/>
    <property type="match status" value="1"/>
</dbReference>
<evidence type="ECO:0000256" key="2">
    <source>
        <dbReference type="ARBA" id="ARBA00022553"/>
    </source>
</evidence>
<dbReference type="PANTHER" id="PTHR46052:SF1">
    <property type="entry name" value="PHOSDUCIN-LIKE PROTEIN"/>
    <property type="match status" value="1"/>
</dbReference>
<reference evidence="6 7" key="1">
    <citation type="submission" date="2022-05" db="EMBL/GenBank/DDBJ databases">
        <title>A multi-omics perspective on studying reproductive biology in Daphnia sinensis.</title>
        <authorList>
            <person name="Jia J."/>
        </authorList>
    </citation>
    <scope>NUCLEOTIDE SEQUENCE [LARGE SCALE GENOMIC DNA]</scope>
    <source>
        <strain evidence="6 7">WSL</strain>
    </source>
</reference>
<proteinExistence type="inferred from homology"/>
<keyword evidence="2" id="KW-0597">Phosphoprotein</keyword>
<dbReference type="InterPro" id="IPR023196">
    <property type="entry name" value="Phosducin_N_dom_sf"/>
</dbReference>
<dbReference type="PANTHER" id="PTHR46052">
    <property type="entry name" value="PHOSDUCIN-LIKE PROTEIN"/>
    <property type="match status" value="1"/>
</dbReference>
<feature type="region of interest" description="Disordered" evidence="4">
    <location>
        <begin position="18"/>
        <end position="57"/>
    </location>
</feature>
<feature type="domain" description="Phosducin" evidence="5">
    <location>
        <begin position="51"/>
        <end position="270"/>
    </location>
</feature>
<dbReference type="InterPro" id="IPR051499">
    <property type="entry name" value="Phosducin-like_reg"/>
</dbReference>
<organism evidence="6 7">
    <name type="scientific">Daphnia sinensis</name>
    <dbReference type="NCBI Taxonomy" id="1820382"/>
    <lineage>
        <taxon>Eukaryota</taxon>
        <taxon>Metazoa</taxon>
        <taxon>Ecdysozoa</taxon>
        <taxon>Arthropoda</taxon>
        <taxon>Crustacea</taxon>
        <taxon>Branchiopoda</taxon>
        <taxon>Diplostraca</taxon>
        <taxon>Cladocera</taxon>
        <taxon>Anomopoda</taxon>
        <taxon>Daphniidae</taxon>
        <taxon>Daphnia</taxon>
        <taxon>Daphnia similis group</taxon>
    </lineage>
</organism>
<evidence type="ECO:0000256" key="3">
    <source>
        <dbReference type="SAM" id="Coils"/>
    </source>
</evidence>
<dbReference type="Pfam" id="PF02114">
    <property type="entry name" value="Phosducin"/>
    <property type="match status" value="1"/>
</dbReference>
<dbReference type="InterPro" id="IPR001200">
    <property type="entry name" value="Phosducin"/>
</dbReference>
<feature type="coiled-coil region" evidence="3">
    <location>
        <begin position="73"/>
        <end position="124"/>
    </location>
</feature>
<sequence length="285" mass="31839">MATLDDKLMGEKLHYYCSSSSESEGEDEDGEKSQCPADEASVEPSAVSGSCQWDGTSCNTGPKGVIRDYQRFKQLERERREEQKEELAQLAKKFSITCRTNAEDDKAKSEEEKLEDELAQLMDETCIQNFIQQRMQQMLQRETTGMRFGSVRVIKDCNDFLTAVDGEDKSVSVIILLHEPNIPGCLSAIKALDSLSKHYVHLKFCTVRPSLISMSANFKVSGVPALLAYKAGQLVCNLVRVTDELGEEFETCDLESYLIEHGILNDRKLVPCGIIQAADESSDED</sequence>
<dbReference type="CDD" id="cd02987">
    <property type="entry name" value="Phd_like_Phd"/>
    <property type="match status" value="1"/>
</dbReference>
<dbReference type="Gene3D" id="1.10.168.10">
    <property type="entry name" value="Phosducin, domain 2"/>
    <property type="match status" value="1"/>
</dbReference>
<dbReference type="InterPro" id="IPR036249">
    <property type="entry name" value="Thioredoxin-like_sf"/>
</dbReference>
<dbReference type="InterPro" id="IPR024253">
    <property type="entry name" value="Phosducin_thioredoxin-like_dom"/>
</dbReference>
<dbReference type="GO" id="GO:0008277">
    <property type="term" value="P:regulation of G protein-coupled receptor signaling pathway"/>
    <property type="evidence" value="ECO:0007669"/>
    <property type="project" value="InterPro"/>
</dbReference>
<dbReference type="Proteomes" id="UP000820818">
    <property type="component" value="Linkage Group LG2"/>
</dbReference>
<feature type="compositionally biased region" description="Polar residues" evidence="4">
    <location>
        <begin position="47"/>
        <end position="57"/>
    </location>
</feature>
<evidence type="ECO:0000256" key="1">
    <source>
        <dbReference type="ARBA" id="ARBA00009686"/>
    </source>
</evidence>
<accession>A0AAD5KZ46</accession>
<name>A0AAD5KZ46_9CRUS</name>
<protein>
    <recommendedName>
        <fullName evidence="5">Phosducin domain-containing protein</fullName>
    </recommendedName>
</protein>
<evidence type="ECO:0000259" key="5">
    <source>
        <dbReference type="Pfam" id="PF02114"/>
    </source>
</evidence>
<keyword evidence="7" id="KW-1185">Reference proteome</keyword>
<gene>
    <name evidence="6" type="ORF">GHT06_010869</name>
</gene>
<dbReference type="AlphaFoldDB" id="A0AAD5KZ46"/>
<comment type="similarity">
    <text evidence="1">Belongs to the phosducin family.</text>
</comment>
<evidence type="ECO:0000313" key="7">
    <source>
        <dbReference type="Proteomes" id="UP000820818"/>
    </source>
</evidence>
<evidence type="ECO:0000256" key="4">
    <source>
        <dbReference type="SAM" id="MobiDB-lite"/>
    </source>
</evidence>
<evidence type="ECO:0000313" key="6">
    <source>
        <dbReference type="EMBL" id="KAI9563406.1"/>
    </source>
</evidence>
<dbReference type="PRINTS" id="PR00677">
    <property type="entry name" value="PHOSDUCIN"/>
</dbReference>